<dbReference type="Gene3D" id="3.40.50.1010">
    <property type="entry name" value="5'-nuclease"/>
    <property type="match status" value="1"/>
</dbReference>
<evidence type="ECO:0000256" key="1">
    <source>
        <dbReference type="PROSITE-ProRule" id="PRU00042"/>
    </source>
</evidence>
<dbReference type="Pfam" id="PF01936">
    <property type="entry name" value="NYN"/>
    <property type="match status" value="1"/>
</dbReference>
<keyword evidence="1" id="KW-0479">Metal-binding</keyword>
<dbReference type="PROSITE" id="PS50157">
    <property type="entry name" value="ZINC_FINGER_C2H2_2"/>
    <property type="match status" value="1"/>
</dbReference>
<dbReference type="AlphaFoldDB" id="A0AAD5GK34"/>
<dbReference type="PROSITE" id="PS00028">
    <property type="entry name" value="ZINC_FINGER_C2H2_1"/>
    <property type="match status" value="1"/>
</dbReference>
<dbReference type="EMBL" id="JAMZMK010007957">
    <property type="protein sequence ID" value="KAI7742573.1"/>
    <property type="molecule type" value="Genomic_DNA"/>
</dbReference>
<dbReference type="InterPro" id="IPR021139">
    <property type="entry name" value="NYN"/>
</dbReference>
<proteinExistence type="predicted"/>
<dbReference type="SUPFAM" id="SSF57667">
    <property type="entry name" value="beta-beta-alpha zinc fingers"/>
    <property type="match status" value="1"/>
</dbReference>
<protein>
    <recommendedName>
        <fullName evidence="2">C2H2-type domain-containing protein</fullName>
    </recommendedName>
</protein>
<keyword evidence="4" id="KW-1185">Reference proteome</keyword>
<dbReference type="InterPro" id="IPR036236">
    <property type="entry name" value="Znf_C2H2_sf"/>
</dbReference>
<keyword evidence="1" id="KW-0863">Zinc-finger</keyword>
<dbReference type="PANTHER" id="PTHR35744:SF4">
    <property type="entry name" value="OS04G0464600 PROTEIN"/>
    <property type="match status" value="1"/>
</dbReference>
<evidence type="ECO:0000313" key="3">
    <source>
        <dbReference type="EMBL" id="KAI7742573.1"/>
    </source>
</evidence>
<dbReference type="PANTHER" id="PTHR35744">
    <property type="entry name" value="C2H2-TYPE DOMAIN-CONTAINING PROTEIN"/>
    <property type="match status" value="1"/>
</dbReference>
<gene>
    <name evidence="3" type="ORF">M8C21_011607</name>
</gene>
<dbReference type="CDD" id="cd18725">
    <property type="entry name" value="PIN_LabA-like"/>
    <property type="match status" value="1"/>
</dbReference>
<name>A0AAD5GK34_AMBAR</name>
<comment type="caution">
    <text evidence="3">The sequence shown here is derived from an EMBL/GenBank/DDBJ whole genome shotgun (WGS) entry which is preliminary data.</text>
</comment>
<dbReference type="Proteomes" id="UP001206925">
    <property type="component" value="Unassembled WGS sequence"/>
</dbReference>
<organism evidence="3 4">
    <name type="scientific">Ambrosia artemisiifolia</name>
    <name type="common">Common ragweed</name>
    <dbReference type="NCBI Taxonomy" id="4212"/>
    <lineage>
        <taxon>Eukaryota</taxon>
        <taxon>Viridiplantae</taxon>
        <taxon>Streptophyta</taxon>
        <taxon>Embryophyta</taxon>
        <taxon>Tracheophyta</taxon>
        <taxon>Spermatophyta</taxon>
        <taxon>Magnoliopsida</taxon>
        <taxon>eudicotyledons</taxon>
        <taxon>Gunneridae</taxon>
        <taxon>Pentapetalae</taxon>
        <taxon>asterids</taxon>
        <taxon>campanulids</taxon>
        <taxon>Asterales</taxon>
        <taxon>Asteraceae</taxon>
        <taxon>Asteroideae</taxon>
        <taxon>Heliantheae alliance</taxon>
        <taxon>Heliantheae</taxon>
        <taxon>Ambrosia</taxon>
    </lineage>
</organism>
<reference evidence="3" key="1">
    <citation type="submission" date="2022-06" db="EMBL/GenBank/DDBJ databases">
        <title>Uncovering the hologenomic basis of an extraordinary plant invasion.</title>
        <authorList>
            <person name="Bieker V.C."/>
            <person name="Martin M.D."/>
            <person name="Gilbert T."/>
            <person name="Hodgins K."/>
            <person name="Battlay P."/>
            <person name="Petersen B."/>
            <person name="Wilson J."/>
        </authorList>
    </citation>
    <scope>NUCLEOTIDE SEQUENCE</scope>
    <source>
        <strain evidence="3">AA19_3_7</strain>
        <tissue evidence="3">Leaf</tissue>
    </source>
</reference>
<dbReference type="GO" id="GO:0008270">
    <property type="term" value="F:zinc ion binding"/>
    <property type="evidence" value="ECO:0007669"/>
    <property type="project" value="UniProtKB-KW"/>
</dbReference>
<feature type="domain" description="C2H2-type" evidence="2">
    <location>
        <begin position="134"/>
        <end position="162"/>
    </location>
</feature>
<sequence length="374" mass="43070">MVSFIRFRVGGRRVDSSTIPTLTTLIRIFRCYHFNTSRTPKTPDSFASVQSAGRNIVAVFWDLDNKPPRSVSPFDAAIRLKKTVESFGAVRYKIAYANQHSFDYVPPEIREHMRDRRTLNQLENKGVVKPADPYICRVCGRKFYTNEKLINHFMQIHESEHSKQVSQIESAKGSQRVKLVGKYSMKMEKYNNAARDILIPKVGYGLGDELKRAGYWVNVVSNKPQAADVALRNHIVDMMDRRQMECLILVSDDSDFVEVLKEAKLRCLKTVVVGDNNDGDLKRVSDAAFSWQEIIMGKAKKDAVSVVGRWKDSDILKRLEWTYNYERERRLYGSCSEDDDNQNDDLYICNLISGEIKSDQSRAWWKLESDSDVK</sequence>
<dbReference type="GO" id="GO:0004540">
    <property type="term" value="F:RNA nuclease activity"/>
    <property type="evidence" value="ECO:0007669"/>
    <property type="project" value="InterPro"/>
</dbReference>
<accession>A0AAD5GK34</accession>
<evidence type="ECO:0000259" key="2">
    <source>
        <dbReference type="PROSITE" id="PS50157"/>
    </source>
</evidence>
<dbReference type="Gene3D" id="3.30.160.60">
    <property type="entry name" value="Classic Zinc Finger"/>
    <property type="match status" value="1"/>
</dbReference>
<evidence type="ECO:0000313" key="4">
    <source>
        <dbReference type="Proteomes" id="UP001206925"/>
    </source>
</evidence>
<keyword evidence="1" id="KW-0862">Zinc</keyword>
<dbReference type="InterPro" id="IPR013087">
    <property type="entry name" value="Znf_C2H2_type"/>
</dbReference>